<evidence type="ECO:0000259" key="2">
    <source>
        <dbReference type="Pfam" id="PF07730"/>
    </source>
</evidence>
<dbReference type="EMBL" id="BONI01000009">
    <property type="protein sequence ID" value="GIG04794.1"/>
    <property type="molecule type" value="Genomic_DNA"/>
</dbReference>
<gene>
    <name evidence="3" type="ORF">Cco03nite_14940</name>
</gene>
<evidence type="ECO:0000313" key="3">
    <source>
        <dbReference type="EMBL" id="GIG04794.1"/>
    </source>
</evidence>
<organism evidence="3 4">
    <name type="scientific">Catellatospora coxensis</name>
    <dbReference type="NCBI Taxonomy" id="310354"/>
    <lineage>
        <taxon>Bacteria</taxon>
        <taxon>Bacillati</taxon>
        <taxon>Actinomycetota</taxon>
        <taxon>Actinomycetes</taxon>
        <taxon>Micromonosporales</taxon>
        <taxon>Micromonosporaceae</taxon>
        <taxon>Catellatospora</taxon>
    </lineage>
</organism>
<dbReference type="Proteomes" id="UP000630887">
    <property type="component" value="Unassembled WGS sequence"/>
</dbReference>
<keyword evidence="4" id="KW-1185">Reference proteome</keyword>
<evidence type="ECO:0000313" key="4">
    <source>
        <dbReference type="Proteomes" id="UP000630887"/>
    </source>
</evidence>
<accession>A0A8J3KWQ7</accession>
<dbReference type="InterPro" id="IPR011712">
    <property type="entry name" value="Sig_transdc_His_kin_sub3_dim/P"/>
</dbReference>
<reference evidence="3 4" key="1">
    <citation type="submission" date="2021-01" db="EMBL/GenBank/DDBJ databases">
        <title>Whole genome shotgun sequence of Catellatospora coxensis NBRC 107359.</title>
        <authorList>
            <person name="Komaki H."/>
            <person name="Tamura T."/>
        </authorList>
    </citation>
    <scope>NUCLEOTIDE SEQUENCE [LARGE SCALE GENOMIC DNA]</scope>
    <source>
        <strain evidence="3 4">NBRC 107359</strain>
    </source>
</reference>
<evidence type="ECO:0000256" key="1">
    <source>
        <dbReference type="SAM" id="MobiDB-lite"/>
    </source>
</evidence>
<dbReference type="InterPro" id="IPR029016">
    <property type="entry name" value="GAF-like_dom_sf"/>
</dbReference>
<dbReference type="Pfam" id="PF07730">
    <property type="entry name" value="HisKA_3"/>
    <property type="match status" value="1"/>
</dbReference>
<dbReference type="SUPFAM" id="SSF55781">
    <property type="entry name" value="GAF domain-like"/>
    <property type="match status" value="1"/>
</dbReference>
<dbReference type="AlphaFoldDB" id="A0A8J3KWQ7"/>
<dbReference type="GO" id="GO:0046983">
    <property type="term" value="F:protein dimerization activity"/>
    <property type="evidence" value="ECO:0007669"/>
    <property type="project" value="InterPro"/>
</dbReference>
<feature type="region of interest" description="Disordered" evidence="1">
    <location>
        <begin position="111"/>
        <end position="142"/>
    </location>
</feature>
<proteinExistence type="predicted"/>
<dbReference type="GO" id="GO:0016020">
    <property type="term" value="C:membrane"/>
    <property type="evidence" value="ECO:0007669"/>
    <property type="project" value="InterPro"/>
</dbReference>
<name>A0A8J3KWQ7_9ACTN</name>
<protein>
    <recommendedName>
        <fullName evidence="2">Signal transduction histidine kinase subgroup 3 dimerisation and phosphoacceptor domain-containing protein</fullName>
    </recommendedName>
</protein>
<feature type="domain" description="Signal transduction histidine kinase subgroup 3 dimerisation and phosphoacceptor" evidence="2">
    <location>
        <begin position="75"/>
        <end position="109"/>
    </location>
</feature>
<dbReference type="GO" id="GO:0000155">
    <property type="term" value="F:phosphorelay sensor kinase activity"/>
    <property type="evidence" value="ECO:0007669"/>
    <property type="project" value="InterPro"/>
</dbReference>
<sequence length="142" mass="14893">MAPAVEFITHGMTPEQHAATGALPTGHGVLGLLISDPEPVRMADISTHPRSVGFPANHPPMHSFLGVPTRIRDHSRDLHDVVIQRLFATGPQLQTVASLAAGRPELAGRISAAAARPASPRTPPPAYAVPGRVWPAGSTRSS</sequence>
<dbReference type="Gene3D" id="3.30.450.40">
    <property type="match status" value="1"/>
</dbReference>
<comment type="caution">
    <text evidence="3">The sequence shown here is derived from an EMBL/GenBank/DDBJ whole genome shotgun (WGS) entry which is preliminary data.</text>
</comment>